<feature type="compositionally biased region" description="Low complexity" evidence="1">
    <location>
        <begin position="344"/>
        <end position="357"/>
    </location>
</feature>
<gene>
    <name evidence="5" type="ORF">BECKSD772E_GA0070983_102619</name>
    <name evidence="4" type="ORF">BECKSD772F_GA0070984_102417</name>
</gene>
<sequence>MIKKDFRQRDEIISESFLEPVTDDFFFATPALTQRQDLLRHLIRSGSFLLILAGDRGSGKSTLLKRLLASPDPQWKVRFIPPSEHVDNAPKLAVDDGKSLARSLEGGDDSSLSEQGSESIREFLRNCEEIPPDSDRILLIAIDDTEALSADDLGLLVKFSRDRERSTLRIILVCQPEDIRRVRESITIADSDEIINTVDIPPLDEEQVGDYLHLRWNQTHSGGDDPFTDRVVRSIFNASKGLPANVNRLADQFLQNRRPNQGNRIKSRLTISNLPLPNVLATRTGRITAIVGAIILLMAFASLFFIDDREPPPGTETRALPVIPTTPGKNIPAIKSKLVIPENSGTSSAATPETSTPKGSARLATNAPGRAASPSTTTKALRIIPSREIEHSHGNTKTPTRKTDVKPASPIDRKVSSEDRTLPRKQTSARAAERGSTRTIRWLRRQKSSHYTIQLLGTSKKENMRKFLAKHNLGSRAAWFETLYNNRSWFVVVYGIYPTHKAATKKIRALPKPLRNLRPWPRTVGDILANTSGS</sequence>
<dbReference type="GO" id="GO:0042834">
    <property type="term" value="F:peptidoglycan binding"/>
    <property type="evidence" value="ECO:0007669"/>
    <property type="project" value="InterPro"/>
</dbReference>
<dbReference type="SMART" id="SM00382">
    <property type="entry name" value="AAA"/>
    <property type="match status" value="1"/>
</dbReference>
<dbReference type="SUPFAM" id="SSF52540">
    <property type="entry name" value="P-loop containing nucleoside triphosphate hydrolases"/>
    <property type="match status" value="1"/>
</dbReference>
<keyword evidence="2" id="KW-0812">Transmembrane</keyword>
<dbReference type="Pfam" id="PF13401">
    <property type="entry name" value="AAA_22"/>
    <property type="match status" value="1"/>
</dbReference>
<evidence type="ECO:0000313" key="4">
    <source>
        <dbReference type="EMBL" id="VFK38406.1"/>
    </source>
</evidence>
<feature type="domain" description="SPOR" evidence="3">
    <location>
        <begin position="445"/>
        <end position="523"/>
    </location>
</feature>
<evidence type="ECO:0000259" key="3">
    <source>
        <dbReference type="PROSITE" id="PS51724"/>
    </source>
</evidence>
<dbReference type="PANTHER" id="PTHR35894">
    <property type="entry name" value="GENERAL SECRETION PATHWAY PROTEIN A-RELATED"/>
    <property type="match status" value="1"/>
</dbReference>
<dbReference type="InterPro" id="IPR007730">
    <property type="entry name" value="SPOR-like_dom"/>
</dbReference>
<dbReference type="PROSITE" id="PS51724">
    <property type="entry name" value="SPOR"/>
    <property type="match status" value="1"/>
</dbReference>
<feature type="compositionally biased region" description="Basic and acidic residues" evidence="1">
    <location>
        <begin position="401"/>
        <end position="422"/>
    </location>
</feature>
<evidence type="ECO:0000256" key="2">
    <source>
        <dbReference type="SAM" id="Phobius"/>
    </source>
</evidence>
<dbReference type="AlphaFoldDB" id="A0A450YPR9"/>
<accession>A0A450YPR9</accession>
<organism evidence="5">
    <name type="scientific">Candidatus Kentrum sp. SD</name>
    <dbReference type="NCBI Taxonomy" id="2126332"/>
    <lineage>
        <taxon>Bacteria</taxon>
        <taxon>Pseudomonadati</taxon>
        <taxon>Pseudomonadota</taxon>
        <taxon>Gammaproteobacteria</taxon>
        <taxon>Candidatus Kentrum</taxon>
    </lineage>
</organism>
<protein>
    <submittedName>
        <fullName evidence="5">Cell division protein DamX, binds to the septal ring, contains C-terminal SPOR domain</fullName>
    </submittedName>
</protein>
<dbReference type="Gene3D" id="3.40.50.300">
    <property type="entry name" value="P-loop containing nucleotide triphosphate hydrolases"/>
    <property type="match status" value="1"/>
</dbReference>
<keyword evidence="5" id="KW-0131">Cell cycle</keyword>
<dbReference type="EMBL" id="CAADFU010000026">
    <property type="protein sequence ID" value="VFK43499.1"/>
    <property type="molecule type" value="Genomic_DNA"/>
</dbReference>
<evidence type="ECO:0000313" key="5">
    <source>
        <dbReference type="EMBL" id="VFK43499.1"/>
    </source>
</evidence>
<feature type="region of interest" description="Disordered" evidence="1">
    <location>
        <begin position="339"/>
        <end position="437"/>
    </location>
</feature>
<reference evidence="5" key="1">
    <citation type="submission" date="2019-02" db="EMBL/GenBank/DDBJ databases">
        <authorList>
            <person name="Gruber-Vodicka R. H."/>
            <person name="Seah K. B. B."/>
        </authorList>
    </citation>
    <scope>NUCLEOTIDE SEQUENCE</scope>
    <source>
        <strain evidence="5">BECK_S1320</strain>
        <strain evidence="4">BECK_S1321</strain>
    </source>
</reference>
<name>A0A450YPR9_9GAMM</name>
<dbReference type="InterPro" id="IPR003593">
    <property type="entry name" value="AAA+_ATPase"/>
</dbReference>
<dbReference type="PANTHER" id="PTHR35894:SF1">
    <property type="entry name" value="PHOSPHORIBULOKINASE _ URIDINE KINASE FAMILY"/>
    <property type="match status" value="1"/>
</dbReference>
<keyword evidence="2" id="KW-1133">Transmembrane helix</keyword>
<dbReference type="InterPro" id="IPR052026">
    <property type="entry name" value="ExeA_AAA_ATPase_DNA-bind"/>
</dbReference>
<keyword evidence="5" id="KW-0132">Cell division</keyword>
<dbReference type="GO" id="GO:0051301">
    <property type="term" value="P:cell division"/>
    <property type="evidence" value="ECO:0007669"/>
    <property type="project" value="UniProtKB-KW"/>
</dbReference>
<dbReference type="Gene3D" id="3.30.70.1070">
    <property type="entry name" value="Sporulation related repeat"/>
    <property type="match status" value="1"/>
</dbReference>
<dbReference type="InterPro" id="IPR027417">
    <property type="entry name" value="P-loop_NTPase"/>
</dbReference>
<dbReference type="EMBL" id="CAADFR010000024">
    <property type="protein sequence ID" value="VFK38406.1"/>
    <property type="molecule type" value="Genomic_DNA"/>
</dbReference>
<feature type="transmembrane region" description="Helical" evidence="2">
    <location>
        <begin position="287"/>
        <end position="306"/>
    </location>
</feature>
<dbReference type="Pfam" id="PF05036">
    <property type="entry name" value="SPOR"/>
    <property type="match status" value="1"/>
</dbReference>
<keyword evidence="2" id="KW-0472">Membrane</keyword>
<dbReference type="GO" id="GO:0016887">
    <property type="term" value="F:ATP hydrolysis activity"/>
    <property type="evidence" value="ECO:0007669"/>
    <property type="project" value="InterPro"/>
</dbReference>
<evidence type="ECO:0000256" key="1">
    <source>
        <dbReference type="SAM" id="MobiDB-lite"/>
    </source>
</evidence>
<dbReference type="InterPro" id="IPR049945">
    <property type="entry name" value="AAA_22"/>
</dbReference>
<dbReference type="InterPro" id="IPR036680">
    <property type="entry name" value="SPOR-like_sf"/>
</dbReference>
<proteinExistence type="predicted"/>